<sequence>MHCFFQTDGWNLHCLLDNLKPEIKVAVRGVLSVHVPFHRHCSDASHIDSVSRPRQRPPIERGSSIVIESFIFIGSSIVIGSSIIIFVLLTRTRIDNQNINCIASLTDVKFESDKAHKRLLHHSH</sequence>
<dbReference type="AlphaFoldDB" id="A0A024GAQ5"/>
<feature type="transmembrane region" description="Helical" evidence="1">
    <location>
        <begin position="65"/>
        <end position="89"/>
    </location>
</feature>
<keyword evidence="1" id="KW-1133">Transmembrane helix</keyword>
<proteinExistence type="predicted"/>
<gene>
    <name evidence="2" type="ORF">BN9_046320</name>
</gene>
<keyword evidence="1" id="KW-0472">Membrane</keyword>
<dbReference type="Proteomes" id="UP000053237">
    <property type="component" value="Unassembled WGS sequence"/>
</dbReference>
<reference evidence="2 3" key="1">
    <citation type="submission" date="2012-05" db="EMBL/GenBank/DDBJ databases">
        <title>Recombination and specialization in a pathogen metapopulation.</title>
        <authorList>
            <person name="Gardiner A."/>
            <person name="Kemen E."/>
            <person name="Schultz-Larsen T."/>
            <person name="MacLean D."/>
            <person name="Van Oosterhout C."/>
            <person name="Jones J.D.G."/>
        </authorList>
    </citation>
    <scope>NUCLEOTIDE SEQUENCE [LARGE SCALE GENOMIC DNA]</scope>
    <source>
        <strain evidence="2 3">Ac Nc2</strain>
    </source>
</reference>
<name>A0A024GAQ5_9STRA</name>
<comment type="caution">
    <text evidence="2">The sequence shown here is derived from an EMBL/GenBank/DDBJ whole genome shotgun (WGS) entry which is preliminary data.</text>
</comment>
<keyword evidence="1" id="KW-0812">Transmembrane</keyword>
<keyword evidence="3" id="KW-1185">Reference proteome</keyword>
<protein>
    <submittedName>
        <fullName evidence="2">Uncharacterized protein</fullName>
    </submittedName>
</protein>
<accession>A0A024GAQ5</accession>
<dbReference type="EMBL" id="CAIX01000056">
    <property type="protein sequence ID" value="CCI43848.1"/>
    <property type="molecule type" value="Genomic_DNA"/>
</dbReference>
<evidence type="ECO:0000313" key="3">
    <source>
        <dbReference type="Proteomes" id="UP000053237"/>
    </source>
</evidence>
<evidence type="ECO:0000313" key="2">
    <source>
        <dbReference type="EMBL" id="CCI43848.1"/>
    </source>
</evidence>
<organism evidence="2 3">
    <name type="scientific">Albugo candida</name>
    <dbReference type="NCBI Taxonomy" id="65357"/>
    <lineage>
        <taxon>Eukaryota</taxon>
        <taxon>Sar</taxon>
        <taxon>Stramenopiles</taxon>
        <taxon>Oomycota</taxon>
        <taxon>Peronosporomycetes</taxon>
        <taxon>Albuginales</taxon>
        <taxon>Albuginaceae</taxon>
        <taxon>Albugo</taxon>
    </lineage>
</organism>
<evidence type="ECO:0000256" key="1">
    <source>
        <dbReference type="SAM" id="Phobius"/>
    </source>
</evidence>
<dbReference type="InParanoid" id="A0A024GAQ5"/>